<dbReference type="Proteomes" id="UP000030748">
    <property type="component" value="Unassembled WGS sequence"/>
</dbReference>
<accession>A0A022QNX8</accession>
<sequence length="239" mass="26232">MQRPTSPHTRFFTSLKHLEKRLKLENHPSAITTLCPTPPPPPPPLLSPPTASQGIVNSTQQTDSLGTPIYLNCNHSCTANTTSCSNLQESEAPQEFLPKSPNFPPTHHSSPRENQAQFHENVDLAGETSDIDDDIEMLMQLLNPSNQKAGVNCVDCDDGFYGKIVGVKGPKSGKEVERLEGWIEHFLNGGKKKLEPFAMAHLLLGKAAFVQSDDDCNGFGEFIFPSTIGEFLRNDPPID</sequence>
<dbReference type="PhylomeDB" id="A0A022QNX8"/>
<gene>
    <name evidence="2" type="ORF">MIMGU_mgv1a020697mg</name>
</gene>
<feature type="region of interest" description="Disordered" evidence="1">
    <location>
        <begin position="89"/>
        <end position="113"/>
    </location>
</feature>
<dbReference type="EMBL" id="KI631456">
    <property type="protein sequence ID" value="EYU28190.1"/>
    <property type="molecule type" value="Genomic_DNA"/>
</dbReference>
<evidence type="ECO:0000256" key="1">
    <source>
        <dbReference type="SAM" id="MobiDB-lite"/>
    </source>
</evidence>
<reference evidence="2 3" key="1">
    <citation type="journal article" date="2013" name="Proc. Natl. Acad. Sci. U.S.A.">
        <title>Fine-scale variation in meiotic recombination in Mimulus inferred from population shotgun sequencing.</title>
        <authorList>
            <person name="Hellsten U."/>
            <person name="Wright K.M."/>
            <person name="Jenkins J."/>
            <person name="Shu S."/>
            <person name="Yuan Y."/>
            <person name="Wessler S.R."/>
            <person name="Schmutz J."/>
            <person name="Willis J.H."/>
            <person name="Rokhsar D.S."/>
        </authorList>
    </citation>
    <scope>NUCLEOTIDE SEQUENCE [LARGE SCALE GENOMIC DNA]</scope>
    <source>
        <strain evidence="3">cv. DUN x IM62</strain>
    </source>
</reference>
<protein>
    <submittedName>
        <fullName evidence="2">Uncharacterized protein</fullName>
    </submittedName>
</protein>
<organism evidence="2 3">
    <name type="scientific">Erythranthe guttata</name>
    <name type="common">Yellow monkey flower</name>
    <name type="synonym">Mimulus guttatus</name>
    <dbReference type="NCBI Taxonomy" id="4155"/>
    <lineage>
        <taxon>Eukaryota</taxon>
        <taxon>Viridiplantae</taxon>
        <taxon>Streptophyta</taxon>
        <taxon>Embryophyta</taxon>
        <taxon>Tracheophyta</taxon>
        <taxon>Spermatophyta</taxon>
        <taxon>Magnoliopsida</taxon>
        <taxon>eudicotyledons</taxon>
        <taxon>Gunneridae</taxon>
        <taxon>Pentapetalae</taxon>
        <taxon>asterids</taxon>
        <taxon>lamiids</taxon>
        <taxon>Lamiales</taxon>
        <taxon>Phrymaceae</taxon>
        <taxon>Erythranthe</taxon>
    </lineage>
</organism>
<evidence type="ECO:0000313" key="3">
    <source>
        <dbReference type="Proteomes" id="UP000030748"/>
    </source>
</evidence>
<evidence type="ECO:0000313" key="2">
    <source>
        <dbReference type="EMBL" id="EYU28190.1"/>
    </source>
</evidence>
<dbReference type="eggNOG" id="ENOG502S0UX">
    <property type="taxonomic scope" value="Eukaryota"/>
</dbReference>
<keyword evidence="3" id="KW-1185">Reference proteome</keyword>
<proteinExistence type="predicted"/>
<dbReference type="AlphaFoldDB" id="A0A022QNX8"/>
<name>A0A022QNX8_ERYGU</name>